<accession>A0A517XWE9</accession>
<protein>
    <recommendedName>
        <fullName evidence="3">Sialate O-acetylesterase domain-containing protein</fullName>
    </recommendedName>
</protein>
<dbReference type="InterPro" id="IPR052940">
    <property type="entry name" value="Carb_Esterase_6"/>
</dbReference>
<evidence type="ECO:0000256" key="1">
    <source>
        <dbReference type="ARBA" id="ARBA00022801"/>
    </source>
</evidence>
<feature type="domain" description="Sialate O-acetylesterase" evidence="3">
    <location>
        <begin position="213"/>
        <end position="312"/>
    </location>
</feature>
<gene>
    <name evidence="4" type="ORF">ETAA1_38090</name>
</gene>
<dbReference type="Gene3D" id="3.40.50.1110">
    <property type="entry name" value="SGNH hydrolase"/>
    <property type="match status" value="1"/>
</dbReference>
<dbReference type="GO" id="GO:0016788">
    <property type="term" value="F:hydrolase activity, acting on ester bonds"/>
    <property type="evidence" value="ECO:0007669"/>
    <property type="project" value="UniProtKB-ARBA"/>
</dbReference>
<dbReference type="InterPro" id="IPR036514">
    <property type="entry name" value="SGNH_hydro_sf"/>
</dbReference>
<organism evidence="4 5">
    <name type="scientific">Urbifossiella limnaea</name>
    <dbReference type="NCBI Taxonomy" id="2528023"/>
    <lineage>
        <taxon>Bacteria</taxon>
        <taxon>Pseudomonadati</taxon>
        <taxon>Planctomycetota</taxon>
        <taxon>Planctomycetia</taxon>
        <taxon>Gemmatales</taxon>
        <taxon>Gemmataceae</taxon>
        <taxon>Urbifossiella</taxon>
    </lineage>
</organism>
<dbReference type="PANTHER" id="PTHR31988:SF19">
    <property type="entry name" value="9-O-ACETYL-N-ACETYLNEURAMINIC ACID DEACETYLASE-RELATED"/>
    <property type="match status" value="1"/>
</dbReference>
<evidence type="ECO:0000313" key="5">
    <source>
        <dbReference type="Proteomes" id="UP000319576"/>
    </source>
</evidence>
<feature type="signal peptide" evidence="2">
    <location>
        <begin position="1"/>
        <end position="30"/>
    </location>
</feature>
<dbReference type="EMBL" id="CP036273">
    <property type="protein sequence ID" value="QDU21836.1"/>
    <property type="molecule type" value="Genomic_DNA"/>
</dbReference>
<dbReference type="SUPFAM" id="SSF52266">
    <property type="entry name" value="SGNH hydrolase"/>
    <property type="match status" value="1"/>
</dbReference>
<dbReference type="RefSeq" id="WP_202920231.1">
    <property type="nucleotide sequence ID" value="NZ_CP036273.1"/>
</dbReference>
<reference evidence="4 5" key="1">
    <citation type="submission" date="2019-02" db="EMBL/GenBank/DDBJ databases">
        <title>Deep-cultivation of Planctomycetes and their phenomic and genomic characterization uncovers novel biology.</title>
        <authorList>
            <person name="Wiegand S."/>
            <person name="Jogler M."/>
            <person name="Boedeker C."/>
            <person name="Pinto D."/>
            <person name="Vollmers J."/>
            <person name="Rivas-Marin E."/>
            <person name="Kohn T."/>
            <person name="Peeters S.H."/>
            <person name="Heuer A."/>
            <person name="Rast P."/>
            <person name="Oberbeckmann S."/>
            <person name="Bunk B."/>
            <person name="Jeske O."/>
            <person name="Meyerdierks A."/>
            <person name="Storesund J.E."/>
            <person name="Kallscheuer N."/>
            <person name="Luecker S."/>
            <person name="Lage O.M."/>
            <person name="Pohl T."/>
            <person name="Merkel B.J."/>
            <person name="Hornburger P."/>
            <person name="Mueller R.-W."/>
            <person name="Bruemmer F."/>
            <person name="Labrenz M."/>
            <person name="Spormann A.M."/>
            <person name="Op den Camp H."/>
            <person name="Overmann J."/>
            <person name="Amann R."/>
            <person name="Jetten M.S.M."/>
            <person name="Mascher T."/>
            <person name="Medema M.H."/>
            <person name="Devos D.P."/>
            <person name="Kaster A.-K."/>
            <person name="Ovreas L."/>
            <person name="Rohde M."/>
            <person name="Galperin M.Y."/>
            <person name="Jogler C."/>
        </authorList>
    </citation>
    <scope>NUCLEOTIDE SEQUENCE [LARGE SCALE GENOMIC DNA]</scope>
    <source>
        <strain evidence="4 5">ETA_A1</strain>
    </source>
</reference>
<name>A0A517XWE9_9BACT</name>
<dbReference type="PANTHER" id="PTHR31988">
    <property type="entry name" value="ESTERASE, PUTATIVE (DUF303)-RELATED"/>
    <property type="match status" value="1"/>
</dbReference>
<keyword evidence="1" id="KW-0378">Hydrolase</keyword>
<proteinExistence type="predicted"/>
<evidence type="ECO:0000259" key="3">
    <source>
        <dbReference type="Pfam" id="PF03629"/>
    </source>
</evidence>
<evidence type="ECO:0000256" key="2">
    <source>
        <dbReference type="SAM" id="SignalP"/>
    </source>
</evidence>
<feature type="chain" id="PRO_5021895461" description="Sialate O-acetylesterase domain-containing protein" evidence="2">
    <location>
        <begin position="31"/>
        <end position="375"/>
    </location>
</feature>
<sequence precursor="true">MSRPRSITPLFAAPAAALAALVVMVTTTTAMQPNTAIPRPDGKPADMTKPVQVFILLGQSNMVGLGKVKGGEISLEHAVKVKKKYQHLVDDGGSWLARKDVRFVQYMSGKGPLKNDWLTVGGGTMGPEFGIGHPLGNATDAPVMLLKCCIGNRALGWDLLPPGSERYAFTTKDKAGVEKKLVYAGYKDKPEFWEMDPAKGLKTEPAPWVDKNGKAIDWYAGKQWDYDIGDARKALADLEKHYPGAKGYEVAGFFFWQGERDAGNAGHAARYEKNLVHFIKTLRAEFKAPDAKFVLATMGESVKGGTGPGADVLNAQLAVDGASGKYSEFKGNVATIYTHPMAQGGSGNGHYGGKAEVYMDVGEAMGRAMVGLLKK</sequence>
<dbReference type="KEGG" id="uli:ETAA1_38090"/>
<dbReference type="InterPro" id="IPR005181">
    <property type="entry name" value="SASA"/>
</dbReference>
<keyword evidence="2" id="KW-0732">Signal</keyword>
<keyword evidence="5" id="KW-1185">Reference proteome</keyword>
<evidence type="ECO:0000313" key="4">
    <source>
        <dbReference type="EMBL" id="QDU21836.1"/>
    </source>
</evidence>
<dbReference type="AlphaFoldDB" id="A0A517XWE9"/>
<dbReference type="Proteomes" id="UP000319576">
    <property type="component" value="Chromosome"/>
</dbReference>
<dbReference type="Pfam" id="PF03629">
    <property type="entry name" value="SASA"/>
    <property type="match status" value="1"/>
</dbReference>